<protein>
    <submittedName>
        <fullName evidence="1">Uncharacterized protein</fullName>
    </submittedName>
</protein>
<name>A0ACC1KNW9_9FUNG</name>
<keyword evidence="2" id="KW-1185">Reference proteome</keyword>
<dbReference type="EMBL" id="JANBUK010000026">
    <property type="protein sequence ID" value="KAJ2792450.1"/>
    <property type="molecule type" value="Genomic_DNA"/>
</dbReference>
<organism evidence="1 2">
    <name type="scientific">Coemansia linderi</name>
    <dbReference type="NCBI Taxonomy" id="2663919"/>
    <lineage>
        <taxon>Eukaryota</taxon>
        <taxon>Fungi</taxon>
        <taxon>Fungi incertae sedis</taxon>
        <taxon>Zoopagomycota</taxon>
        <taxon>Kickxellomycotina</taxon>
        <taxon>Kickxellomycetes</taxon>
        <taxon>Kickxellales</taxon>
        <taxon>Kickxellaceae</taxon>
        <taxon>Coemansia</taxon>
    </lineage>
</organism>
<accession>A0ACC1KNW9</accession>
<evidence type="ECO:0000313" key="1">
    <source>
        <dbReference type="EMBL" id="KAJ2792450.1"/>
    </source>
</evidence>
<gene>
    <name evidence="1" type="ORF">GGI18_000393</name>
</gene>
<reference evidence="1" key="1">
    <citation type="submission" date="2022-07" db="EMBL/GenBank/DDBJ databases">
        <title>Phylogenomic reconstructions and comparative analyses of Kickxellomycotina fungi.</title>
        <authorList>
            <person name="Reynolds N.K."/>
            <person name="Stajich J.E."/>
            <person name="Barry K."/>
            <person name="Grigoriev I.V."/>
            <person name="Crous P."/>
            <person name="Smith M.E."/>
        </authorList>
    </citation>
    <scope>NUCLEOTIDE SEQUENCE</scope>
    <source>
        <strain evidence="1">BCRC 34191</strain>
    </source>
</reference>
<comment type="caution">
    <text evidence="1">The sequence shown here is derived from an EMBL/GenBank/DDBJ whole genome shotgun (WGS) entry which is preliminary data.</text>
</comment>
<sequence length="408" mass="44532">MGRWLDCCGSFNGRLVLREVAHTGLAWASLALVTVWMVLCQEWSDMRWVQAQAAHGGKHGERSSEGGLLYDVILAQLPFVRETWVTDVLVNSAGLACVLGSLCMARSWQARIILVRRVGWMMAALYLLRSFTLSITTLPPSVADCKPVVATEHIGLLDSVPGLISGRLSACTDKMFSGHTTILVISFLFWRRYATHWAFLVYSAVHTAVGIASILLVRLHYSVDVLLAVVLTCAVHHVYYRNLDAAIRRRRRVSALRHRRNRSLFTGPDDAPLGADTAYVRVDVEDDDELSAASTSGDALVRLFGRRMTHRRDGSINVALDAVLPTTSLPSTDSARTLTNNSPVQDAAHVVDVEKAAVALAAAAAVAEPYYSSSVADDEDTLIAMAINRPMGSALSTLVGWLDGLHLR</sequence>
<dbReference type="Proteomes" id="UP001140066">
    <property type="component" value="Unassembled WGS sequence"/>
</dbReference>
<evidence type="ECO:0000313" key="2">
    <source>
        <dbReference type="Proteomes" id="UP001140066"/>
    </source>
</evidence>
<proteinExistence type="predicted"/>